<dbReference type="InterPro" id="IPR008969">
    <property type="entry name" value="CarboxyPept-like_regulatory"/>
</dbReference>
<evidence type="ECO:0000256" key="7">
    <source>
        <dbReference type="ARBA" id="ARBA00023136"/>
    </source>
</evidence>
<dbReference type="GO" id="GO:0015344">
    <property type="term" value="F:siderophore uptake transmembrane transporter activity"/>
    <property type="evidence" value="ECO:0007669"/>
    <property type="project" value="TreeGrafter"/>
</dbReference>
<feature type="chain" id="PRO_5024396269" evidence="12">
    <location>
        <begin position="25"/>
        <end position="1056"/>
    </location>
</feature>
<keyword evidence="3 10" id="KW-1134">Transmembrane beta strand</keyword>
<evidence type="ECO:0000256" key="5">
    <source>
        <dbReference type="ARBA" id="ARBA00022729"/>
    </source>
</evidence>
<protein>
    <submittedName>
        <fullName evidence="15">SusC/RagA family TonB-linked outer membrane protein</fullName>
    </submittedName>
</protein>
<comment type="subcellular location">
    <subcellularLocation>
        <location evidence="1 10">Cell outer membrane</location>
        <topology evidence="1 10">Multi-pass membrane protein</topology>
    </subcellularLocation>
</comment>
<feature type="domain" description="TonB-dependent receptor-like beta-barrel" evidence="13">
    <location>
        <begin position="419"/>
        <end position="901"/>
    </location>
</feature>
<evidence type="ECO:0000256" key="2">
    <source>
        <dbReference type="ARBA" id="ARBA00022448"/>
    </source>
</evidence>
<keyword evidence="2 10" id="KW-0813">Transport</keyword>
<evidence type="ECO:0000256" key="12">
    <source>
        <dbReference type="SAM" id="SignalP"/>
    </source>
</evidence>
<evidence type="ECO:0000256" key="8">
    <source>
        <dbReference type="ARBA" id="ARBA00023170"/>
    </source>
</evidence>
<dbReference type="PANTHER" id="PTHR30069:SF29">
    <property type="entry name" value="HEMOGLOBIN AND HEMOGLOBIN-HAPTOGLOBIN-BINDING PROTEIN 1-RELATED"/>
    <property type="match status" value="1"/>
</dbReference>
<evidence type="ECO:0000256" key="10">
    <source>
        <dbReference type="PROSITE-ProRule" id="PRU01360"/>
    </source>
</evidence>
<comment type="similarity">
    <text evidence="10 11">Belongs to the TonB-dependent receptor family.</text>
</comment>
<name>A0A5P2FWC3_9BACT</name>
<evidence type="ECO:0000256" key="11">
    <source>
        <dbReference type="RuleBase" id="RU003357"/>
    </source>
</evidence>
<dbReference type="KEGG" id="arac:E0W69_003795"/>
<evidence type="ECO:0000256" key="4">
    <source>
        <dbReference type="ARBA" id="ARBA00022692"/>
    </source>
</evidence>
<proteinExistence type="inferred from homology"/>
<gene>
    <name evidence="15" type="ORF">E0W69_003795</name>
</gene>
<dbReference type="InterPro" id="IPR037066">
    <property type="entry name" value="Plug_dom_sf"/>
</dbReference>
<evidence type="ECO:0000256" key="3">
    <source>
        <dbReference type="ARBA" id="ARBA00022452"/>
    </source>
</evidence>
<evidence type="ECO:0000313" key="15">
    <source>
        <dbReference type="EMBL" id="QES87824.1"/>
    </source>
</evidence>
<dbReference type="InterPro" id="IPR036942">
    <property type="entry name" value="Beta-barrel_TonB_sf"/>
</dbReference>
<dbReference type="EMBL" id="CP044016">
    <property type="protein sequence ID" value="QES87824.1"/>
    <property type="molecule type" value="Genomic_DNA"/>
</dbReference>
<dbReference type="Gene3D" id="2.170.130.10">
    <property type="entry name" value="TonB-dependent receptor, plug domain"/>
    <property type="match status" value="1"/>
</dbReference>
<keyword evidence="6 11" id="KW-0798">TonB box</keyword>
<keyword evidence="7 10" id="KW-0472">Membrane</keyword>
<dbReference type="Pfam" id="PF13715">
    <property type="entry name" value="CarbopepD_reg_2"/>
    <property type="match status" value="1"/>
</dbReference>
<sequence length="1056" mass="116519">MNKLKSGRFLLILLLMLGAHVIKAQTTKITGSVYDSSDHKALEGATIKNLSTNKSVTVKGDGSFSISATDGQKLLVSFIGYSPKTIIASDNLQILLSSKSADQEGVVVVAMDMKRKPRELGYSVQTVSGKDIQQTQRENFINALQGRVAGVTVTPTNGQAGASSQIILRGFNSASLNNQPLFVVDGIIMDNTTFNETSNGGSGIGLADDRPNRSSDYSNRMSDMNPNDIASITVLKGPEATALYGSQASSGAIVITTKHAQGNGVRLAYDNSFRFNKVTRFQKVIGGYAPGASGMPITNTENSFTYFGPQLASGVKTYDNIKDFFQTGFANTQNIAADFGSKNVGFRLSGSFFDNSGTIPNNSYKRYNLKLSNTIKVGDKLTISPSIAFINTSNVKPMRGAGGYLLDLYAWPTTDMASNYEDAAGNKRLLYATDPTQELIDNPFFSANRNYGKDNLNRWMATLGIDYHPFDWLTVAGRFGYDTYKQNGFTITDPQTTSSNLATALQGYLTNYYLTYKGYNHTITATATKKVGKFNLRGMVGTMWQDYEQSEFALAGSNLKDYANTAGHSTDSSNIGVVQSRLQRNYNGLPNESITRQLAYFGEASLGYNDVLFISYTHRFETASVFPTANRHYNYPGISFSAIMSDILPGIKGKFLNYWKIRASRASTARLMPPYLNQSVFVNNYASSAVGQAYSYSYYNNNPDLRPERQKTYEIGTELKMLNNRVSLEAAYYNTHNIDQISVGFRASYGTGYVLNTQNATESRNQGVEITLNVNPIKKADFNWNIQFNFNHMWSNVIAIPKSIDGYSDYYISDTWIAYNARGGFVRNQPTTIITGYSYQRNNKGQILINPSTGLPLINQSFKPIGNRNPKFALGTVNTFRYKNWDLSFLWDLRVGGDIFNATDMYLTQIGRSERTADRMKARVINGVLNDGLQNSDNPTKNSISIVPYYNSTAYYGETTGMPDEEFVQKNVNWFRLRDVTLSYQFPQSITNRIKGLKGLAVFATGNDLLLFTNYRGGDPAVNGNTAGTVGVGGFGMDYGNVATPVSYNFGLKANF</sequence>
<dbReference type="Gene3D" id="2.40.170.20">
    <property type="entry name" value="TonB-dependent receptor, beta-barrel domain"/>
    <property type="match status" value="1"/>
</dbReference>
<organism evidence="15 16">
    <name type="scientific">Rhizosphaericola mali</name>
    <dbReference type="NCBI Taxonomy" id="2545455"/>
    <lineage>
        <taxon>Bacteria</taxon>
        <taxon>Pseudomonadati</taxon>
        <taxon>Bacteroidota</taxon>
        <taxon>Chitinophagia</taxon>
        <taxon>Chitinophagales</taxon>
        <taxon>Chitinophagaceae</taxon>
        <taxon>Rhizosphaericola</taxon>
    </lineage>
</organism>
<dbReference type="Gene3D" id="2.60.40.1120">
    <property type="entry name" value="Carboxypeptidase-like, regulatory domain"/>
    <property type="match status" value="1"/>
</dbReference>
<reference evidence="15 16" key="1">
    <citation type="submission" date="2019-09" db="EMBL/GenBank/DDBJ databases">
        <title>Complete genome sequence of Arachidicoccus sp. B3-10 isolated from apple orchard soil.</title>
        <authorList>
            <person name="Kim H.S."/>
            <person name="Han K.-I."/>
            <person name="Suh M.K."/>
            <person name="Lee K.C."/>
            <person name="Eom M.K."/>
            <person name="Kim J.-S."/>
            <person name="Kang S.W."/>
            <person name="Sin Y."/>
            <person name="Lee J.-S."/>
        </authorList>
    </citation>
    <scope>NUCLEOTIDE SEQUENCE [LARGE SCALE GENOMIC DNA]</scope>
    <source>
        <strain evidence="15 16">B3-10</strain>
    </source>
</reference>
<dbReference type="GO" id="GO:0009279">
    <property type="term" value="C:cell outer membrane"/>
    <property type="evidence" value="ECO:0007669"/>
    <property type="project" value="UniProtKB-SubCell"/>
</dbReference>
<keyword evidence="16" id="KW-1185">Reference proteome</keyword>
<dbReference type="InterPro" id="IPR023997">
    <property type="entry name" value="TonB-dep_OMP_SusC/RagA_CS"/>
</dbReference>
<dbReference type="GO" id="GO:0044718">
    <property type="term" value="P:siderophore transmembrane transport"/>
    <property type="evidence" value="ECO:0007669"/>
    <property type="project" value="TreeGrafter"/>
</dbReference>
<evidence type="ECO:0000256" key="6">
    <source>
        <dbReference type="ARBA" id="ARBA00023077"/>
    </source>
</evidence>
<dbReference type="PANTHER" id="PTHR30069">
    <property type="entry name" value="TONB-DEPENDENT OUTER MEMBRANE RECEPTOR"/>
    <property type="match status" value="1"/>
</dbReference>
<dbReference type="InterPro" id="IPR012910">
    <property type="entry name" value="Plug_dom"/>
</dbReference>
<evidence type="ECO:0000256" key="1">
    <source>
        <dbReference type="ARBA" id="ARBA00004571"/>
    </source>
</evidence>
<feature type="signal peptide" evidence="12">
    <location>
        <begin position="1"/>
        <end position="24"/>
    </location>
</feature>
<dbReference type="NCBIfam" id="TIGR04057">
    <property type="entry name" value="SusC_RagA_signa"/>
    <property type="match status" value="1"/>
</dbReference>
<accession>A0A5P2FWC3</accession>
<dbReference type="NCBIfam" id="TIGR04056">
    <property type="entry name" value="OMP_RagA_SusC"/>
    <property type="match status" value="1"/>
</dbReference>
<dbReference type="Pfam" id="PF07715">
    <property type="entry name" value="Plug"/>
    <property type="match status" value="1"/>
</dbReference>
<dbReference type="AlphaFoldDB" id="A0A5P2FWC3"/>
<dbReference type="Pfam" id="PF00593">
    <property type="entry name" value="TonB_dep_Rec_b-barrel"/>
    <property type="match status" value="1"/>
</dbReference>
<keyword evidence="5 12" id="KW-0732">Signal</keyword>
<dbReference type="SUPFAM" id="SSF56935">
    <property type="entry name" value="Porins"/>
    <property type="match status" value="1"/>
</dbReference>
<dbReference type="OrthoDB" id="609136at2"/>
<evidence type="ECO:0000256" key="9">
    <source>
        <dbReference type="ARBA" id="ARBA00023237"/>
    </source>
</evidence>
<dbReference type="InterPro" id="IPR023996">
    <property type="entry name" value="TonB-dep_OMP_SusC/RagA"/>
</dbReference>
<dbReference type="Proteomes" id="UP000292424">
    <property type="component" value="Chromosome"/>
</dbReference>
<dbReference type="SUPFAM" id="SSF49464">
    <property type="entry name" value="Carboxypeptidase regulatory domain-like"/>
    <property type="match status" value="1"/>
</dbReference>
<dbReference type="InterPro" id="IPR000531">
    <property type="entry name" value="Beta-barrel_TonB"/>
</dbReference>
<evidence type="ECO:0000313" key="16">
    <source>
        <dbReference type="Proteomes" id="UP000292424"/>
    </source>
</evidence>
<keyword evidence="4 10" id="KW-0812">Transmembrane</keyword>
<dbReference type="InterPro" id="IPR039426">
    <property type="entry name" value="TonB-dep_rcpt-like"/>
</dbReference>
<evidence type="ECO:0000259" key="13">
    <source>
        <dbReference type="Pfam" id="PF00593"/>
    </source>
</evidence>
<evidence type="ECO:0000259" key="14">
    <source>
        <dbReference type="Pfam" id="PF07715"/>
    </source>
</evidence>
<keyword evidence="8" id="KW-0675">Receptor</keyword>
<dbReference type="PROSITE" id="PS52016">
    <property type="entry name" value="TONB_DEPENDENT_REC_3"/>
    <property type="match status" value="1"/>
</dbReference>
<feature type="domain" description="TonB-dependent receptor plug" evidence="14">
    <location>
        <begin position="117"/>
        <end position="252"/>
    </location>
</feature>
<keyword evidence="9 10" id="KW-0998">Cell outer membrane</keyword>
<dbReference type="RefSeq" id="WP_131328711.1">
    <property type="nucleotide sequence ID" value="NZ_CP044016.1"/>
</dbReference>